<evidence type="ECO:0000256" key="1">
    <source>
        <dbReference type="ARBA" id="ARBA00023125"/>
    </source>
</evidence>
<dbReference type="Pfam" id="PF00239">
    <property type="entry name" value="Resolvase"/>
    <property type="match status" value="1"/>
</dbReference>
<dbReference type="InterPro" id="IPR006119">
    <property type="entry name" value="Resolv_N"/>
</dbReference>
<feature type="region of interest" description="Disordered" evidence="3">
    <location>
        <begin position="1"/>
        <end position="35"/>
    </location>
</feature>
<protein>
    <submittedName>
        <fullName evidence="6">DNA-invertase</fullName>
    </submittedName>
</protein>
<reference evidence="6 7" key="1">
    <citation type="submission" date="2018-03" db="EMBL/GenBank/DDBJ databases">
        <title>Defining the species Micromonospora saelicesensis and Micromonospora noduli under the framework of genomics.</title>
        <authorList>
            <person name="Riesco R."/>
            <person name="Trujillo M.E."/>
        </authorList>
    </citation>
    <scope>NUCLEOTIDE SEQUENCE [LARGE SCALE GENOMIC DNA]</scope>
    <source>
        <strain evidence="6 7">LAH08</strain>
    </source>
</reference>
<keyword evidence="1" id="KW-0238">DNA-binding</keyword>
<evidence type="ECO:0000256" key="2">
    <source>
        <dbReference type="ARBA" id="ARBA00023172"/>
    </source>
</evidence>
<keyword evidence="2" id="KW-0233">DNA recombination</keyword>
<dbReference type="InterPro" id="IPR036162">
    <property type="entry name" value="Resolvase-like_N_sf"/>
</dbReference>
<organism evidence="6 7">
    <name type="scientific">Micromonospora noduli</name>
    <dbReference type="NCBI Taxonomy" id="709876"/>
    <lineage>
        <taxon>Bacteria</taxon>
        <taxon>Bacillati</taxon>
        <taxon>Actinomycetota</taxon>
        <taxon>Actinomycetes</taxon>
        <taxon>Micromonosporales</taxon>
        <taxon>Micromonosporaceae</taxon>
        <taxon>Micromonospora</taxon>
    </lineage>
</organism>
<dbReference type="PANTHER" id="PTHR30461:SF2">
    <property type="entry name" value="SERINE RECOMBINASE PINE-RELATED"/>
    <property type="match status" value="1"/>
</dbReference>
<evidence type="ECO:0000313" key="6">
    <source>
        <dbReference type="EMBL" id="RAN94822.1"/>
    </source>
</evidence>
<proteinExistence type="predicted"/>
<dbReference type="PROSITE" id="PS51736">
    <property type="entry name" value="RECOMBINASES_3"/>
    <property type="match status" value="1"/>
</dbReference>
<dbReference type="PROSITE" id="PS51737">
    <property type="entry name" value="RECOMBINASE_DNA_BIND"/>
    <property type="match status" value="1"/>
</dbReference>
<name>A0A328MU47_9ACTN</name>
<evidence type="ECO:0000259" key="4">
    <source>
        <dbReference type="PROSITE" id="PS51736"/>
    </source>
</evidence>
<evidence type="ECO:0000256" key="3">
    <source>
        <dbReference type="SAM" id="MobiDB-lite"/>
    </source>
</evidence>
<dbReference type="EMBL" id="PYAA01000039">
    <property type="protein sequence ID" value="RAN94822.1"/>
    <property type="molecule type" value="Genomic_DNA"/>
</dbReference>
<dbReference type="Gene3D" id="3.40.50.1390">
    <property type="entry name" value="Resolvase, N-terminal catalytic domain"/>
    <property type="match status" value="1"/>
</dbReference>
<accession>A0A328MU47</accession>
<dbReference type="InterPro" id="IPR050639">
    <property type="entry name" value="SSR_resolvase"/>
</dbReference>
<evidence type="ECO:0000259" key="5">
    <source>
        <dbReference type="PROSITE" id="PS51737"/>
    </source>
</evidence>
<dbReference type="Pfam" id="PF13408">
    <property type="entry name" value="Zn_ribbon_recom"/>
    <property type="match status" value="1"/>
</dbReference>
<dbReference type="CDD" id="cd00338">
    <property type="entry name" value="Ser_Recombinase"/>
    <property type="match status" value="1"/>
</dbReference>
<dbReference type="AlphaFoldDB" id="A0A328MU47"/>
<evidence type="ECO:0000313" key="7">
    <source>
        <dbReference type="Proteomes" id="UP000248966"/>
    </source>
</evidence>
<dbReference type="GO" id="GO:0000150">
    <property type="term" value="F:DNA strand exchange activity"/>
    <property type="evidence" value="ECO:0007669"/>
    <property type="project" value="InterPro"/>
</dbReference>
<dbReference type="SMART" id="SM00857">
    <property type="entry name" value="Resolvase"/>
    <property type="match status" value="1"/>
</dbReference>
<dbReference type="InterPro" id="IPR011109">
    <property type="entry name" value="DNA_bind_recombinase_dom"/>
</dbReference>
<sequence length="537" mass="60053">MSGKRTKARGLGVIRLSKHSNRPDDPSTSPERQKHHILDAADKRGIEIVGWAEDLNVSARKIAPWKRPQLGLWLPNLAQETPTGGRSDEFDCLIFWKIDRIARSVGDFAQLIKWAGENDKNLIATDGTVDLSTNYGKAMAQIVAVFAELEADIIKERVNDGRQALRDEGRWGGGRYPYGFIPRQQDSGGWKLEHHPENAEVLREIVRRVIAGESMNAIGRRFDVRGVPTPSGGKLWEQMHLTPILRHRALIGESTYNGEPVRDDLGRIIQACDPLITRTEWDSLQKRLDAVSIPKNRQPGVSMLLRIGFCGRCGFPLWLRRKTIKGVEYRYSGCSGAWCATQKRTCDALGIRADFLEGMIEEMLMSAIGDLEMIEQIDTMGEDRREELAEKSAKLADLLVASAGAPESVKIRLAPDIEALTVRVTELESQPVIEPVRTQVGTGQTYRQLWESSDDKERRRLLVESGIRVEATKLDGTNQGMSVALIERPGREDDAIMIKQERGISVTLFIPHNLAQRATGNPAVKLLWRRSPLPVAV</sequence>
<dbReference type="InterPro" id="IPR025827">
    <property type="entry name" value="Zn_ribbon_recom_dom"/>
</dbReference>
<dbReference type="RefSeq" id="WP_112588464.1">
    <property type="nucleotide sequence ID" value="NZ_PYAA01000039.1"/>
</dbReference>
<comment type="caution">
    <text evidence="6">The sequence shown here is derived from an EMBL/GenBank/DDBJ whole genome shotgun (WGS) entry which is preliminary data.</text>
</comment>
<dbReference type="PANTHER" id="PTHR30461">
    <property type="entry name" value="DNA-INVERTASE FROM LAMBDOID PROPHAGE"/>
    <property type="match status" value="1"/>
</dbReference>
<dbReference type="Pfam" id="PF07508">
    <property type="entry name" value="Recombinase"/>
    <property type="match status" value="1"/>
</dbReference>
<feature type="domain" description="Recombinase" evidence="5">
    <location>
        <begin position="177"/>
        <end position="294"/>
    </location>
</feature>
<dbReference type="Proteomes" id="UP000248966">
    <property type="component" value="Unassembled WGS sequence"/>
</dbReference>
<feature type="domain" description="Resolvase/invertase-type recombinase catalytic" evidence="4">
    <location>
        <begin position="9"/>
        <end position="169"/>
    </location>
</feature>
<dbReference type="Gene3D" id="3.90.1750.20">
    <property type="entry name" value="Putative Large Serine Recombinase, Chain B, Domain 2"/>
    <property type="match status" value="1"/>
</dbReference>
<dbReference type="SUPFAM" id="SSF53041">
    <property type="entry name" value="Resolvase-like"/>
    <property type="match status" value="1"/>
</dbReference>
<dbReference type="GO" id="GO:0003677">
    <property type="term" value="F:DNA binding"/>
    <property type="evidence" value="ECO:0007669"/>
    <property type="project" value="UniProtKB-KW"/>
</dbReference>
<dbReference type="InterPro" id="IPR038109">
    <property type="entry name" value="DNA_bind_recomb_sf"/>
</dbReference>
<gene>
    <name evidence="6" type="ORF">LAH08_05709</name>
</gene>